<gene>
    <name evidence="1" type="ORF">NPIL_658691</name>
</gene>
<dbReference type="EMBL" id="BMAW01028309">
    <property type="protein sequence ID" value="GFU06811.1"/>
    <property type="molecule type" value="Genomic_DNA"/>
</dbReference>
<reference evidence="1" key="1">
    <citation type="submission" date="2020-08" db="EMBL/GenBank/DDBJ databases">
        <title>Multicomponent nature underlies the extraordinary mechanical properties of spider dragline silk.</title>
        <authorList>
            <person name="Kono N."/>
            <person name="Nakamura H."/>
            <person name="Mori M."/>
            <person name="Yoshida Y."/>
            <person name="Ohtoshi R."/>
            <person name="Malay A.D."/>
            <person name="Moran D.A.P."/>
            <person name="Tomita M."/>
            <person name="Numata K."/>
            <person name="Arakawa K."/>
        </authorList>
    </citation>
    <scope>NUCLEOTIDE SEQUENCE</scope>
</reference>
<keyword evidence="2" id="KW-1185">Reference proteome</keyword>
<sequence length="80" mass="9471">TWIILFFVETMKLQVMYIRKDICMFLLHLSSTSHQLYLKFRIPGLLYLAVSMETEFVPTAQHGYGWLRNNNFIRLVNTAS</sequence>
<comment type="caution">
    <text evidence="1">The sequence shown here is derived from an EMBL/GenBank/DDBJ whole genome shotgun (WGS) entry which is preliminary data.</text>
</comment>
<evidence type="ECO:0000313" key="1">
    <source>
        <dbReference type="EMBL" id="GFU06811.1"/>
    </source>
</evidence>
<evidence type="ECO:0000313" key="2">
    <source>
        <dbReference type="Proteomes" id="UP000887013"/>
    </source>
</evidence>
<proteinExistence type="predicted"/>
<name>A0A8X6Q556_NEPPI</name>
<accession>A0A8X6Q556</accession>
<protein>
    <submittedName>
        <fullName evidence="1">Uncharacterized protein</fullName>
    </submittedName>
</protein>
<dbReference type="Proteomes" id="UP000887013">
    <property type="component" value="Unassembled WGS sequence"/>
</dbReference>
<organism evidence="1 2">
    <name type="scientific">Nephila pilipes</name>
    <name type="common">Giant wood spider</name>
    <name type="synonym">Nephila maculata</name>
    <dbReference type="NCBI Taxonomy" id="299642"/>
    <lineage>
        <taxon>Eukaryota</taxon>
        <taxon>Metazoa</taxon>
        <taxon>Ecdysozoa</taxon>
        <taxon>Arthropoda</taxon>
        <taxon>Chelicerata</taxon>
        <taxon>Arachnida</taxon>
        <taxon>Araneae</taxon>
        <taxon>Araneomorphae</taxon>
        <taxon>Entelegynae</taxon>
        <taxon>Araneoidea</taxon>
        <taxon>Nephilidae</taxon>
        <taxon>Nephila</taxon>
    </lineage>
</organism>
<dbReference type="AlphaFoldDB" id="A0A8X6Q556"/>
<feature type="non-terminal residue" evidence="1">
    <location>
        <position position="1"/>
    </location>
</feature>